<dbReference type="EMBL" id="CP038231">
    <property type="protein sequence ID" value="QDH14078.1"/>
    <property type="molecule type" value="Genomic_DNA"/>
</dbReference>
<dbReference type="InterPro" id="IPR007048">
    <property type="entry name" value="IraD/Gp25-like"/>
</dbReference>
<organism evidence="2 3">
    <name type="scientific">Formicincola oecophyllae</name>
    <dbReference type="NCBI Taxonomy" id="2558361"/>
    <lineage>
        <taxon>Bacteria</taxon>
        <taxon>Pseudomonadati</taxon>
        <taxon>Pseudomonadota</taxon>
        <taxon>Alphaproteobacteria</taxon>
        <taxon>Acetobacterales</taxon>
        <taxon>Acetobacteraceae</taxon>
        <taxon>Formicincola</taxon>
    </lineage>
</organism>
<dbReference type="Proteomes" id="UP000318709">
    <property type="component" value="Chromosome"/>
</dbReference>
<dbReference type="KEGG" id="swf:E3E12_07690"/>
<gene>
    <name evidence="2" type="ORF">E3E12_07690</name>
</gene>
<dbReference type="Gene3D" id="3.10.450.40">
    <property type="match status" value="1"/>
</dbReference>
<keyword evidence="3" id="KW-1185">Reference proteome</keyword>
<dbReference type="SUPFAM" id="SSF160719">
    <property type="entry name" value="gpW/gp25-like"/>
    <property type="match status" value="1"/>
</dbReference>
<sequence length="116" mass="12509">MSGMDRNTGKALEGMADLRAAITDILTTPLGTRVMRRNYGSRLFELVDSPQNNAGAMAVYAAVVEALERWEPRLAVSHVQVAAIPGALQLALSGTYVPTQTPLRIDDLTINNKAQT</sequence>
<evidence type="ECO:0000313" key="2">
    <source>
        <dbReference type="EMBL" id="QDH14078.1"/>
    </source>
</evidence>
<dbReference type="OrthoDB" id="9802846at2"/>
<evidence type="ECO:0000259" key="1">
    <source>
        <dbReference type="Pfam" id="PF04965"/>
    </source>
</evidence>
<dbReference type="Pfam" id="PF04965">
    <property type="entry name" value="GPW_gp25"/>
    <property type="match status" value="1"/>
</dbReference>
<dbReference type="AlphaFoldDB" id="A0A4Y6UBY3"/>
<protein>
    <submittedName>
        <fullName evidence="2">Phage baseplate protein</fullName>
    </submittedName>
</protein>
<reference evidence="2 3" key="1">
    <citation type="submission" date="2019-03" db="EMBL/GenBank/DDBJ databases">
        <title>The complete genome sequence of Swingsia_sp. F3b2 LMG30590(T).</title>
        <authorList>
            <person name="Chua K.-O."/>
            <person name="Chan K.-G."/>
            <person name="See-Too W.-S."/>
        </authorList>
    </citation>
    <scope>NUCLEOTIDE SEQUENCE [LARGE SCALE GENOMIC DNA]</scope>
    <source>
        <strain evidence="2 3">F3b2</strain>
    </source>
</reference>
<proteinExistence type="predicted"/>
<evidence type="ECO:0000313" key="3">
    <source>
        <dbReference type="Proteomes" id="UP000318709"/>
    </source>
</evidence>
<feature type="domain" description="IraD/Gp25-like" evidence="1">
    <location>
        <begin position="15"/>
        <end position="95"/>
    </location>
</feature>
<accession>A0A4Y6UBY3</accession>
<name>A0A4Y6UBY3_9PROT</name>